<evidence type="ECO:0000256" key="9">
    <source>
        <dbReference type="ARBA" id="ARBA00023224"/>
    </source>
</evidence>
<feature type="transmembrane region" description="Helical" evidence="10">
    <location>
        <begin position="23"/>
        <end position="45"/>
    </location>
</feature>
<protein>
    <recommendedName>
        <fullName evidence="11">G-protein coupled receptors family 1 profile domain-containing protein</fullName>
    </recommendedName>
</protein>
<keyword evidence="9" id="KW-0807">Transducer</keyword>
<keyword evidence="6 10" id="KW-0472">Membrane</keyword>
<sequence length="337" mass="38533">MSNQTSPSVQAGRVKANEVDGEAIAQLLPIMILIVIANGLVFILFEKRKELRTRPNYVLFSLAICDLTTGVINIPLFILVAFTPVITSAELKFHLVFLVGVLNNLTAISACYHILAATTEKYLSIIWPVTHRLIKRKTVIKALGAVWVASVFVAFIPFAWVNMEDKALQTHLSIGHVIFCLITVFLLPYSFMIYAFVVIFLAISKQGRSHCRKPSKQRSSRQVRQAALEKRCLILFASMATIFLVCWLPWYVLMLLFRISYNGDELRIPSHVFVLVRYTTSVINPMLYTFFRRDFKTALKSLFERRRSRMSSLLVERKNDCDKAAEKSPERTDEQYV</sequence>
<evidence type="ECO:0000256" key="6">
    <source>
        <dbReference type="ARBA" id="ARBA00023136"/>
    </source>
</evidence>
<organism evidence="12 13">
    <name type="scientific">Porites lobata</name>
    <dbReference type="NCBI Taxonomy" id="104759"/>
    <lineage>
        <taxon>Eukaryota</taxon>
        <taxon>Metazoa</taxon>
        <taxon>Cnidaria</taxon>
        <taxon>Anthozoa</taxon>
        <taxon>Hexacorallia</taxon>
        <taxon>Scleractinia</taxon>
        <taxon>Fungiina</taxon>
        <taxon>Poritidae</taxon>
        <taxon>Porites</taxon>
    </lineage>
</organism>
<feature type="transmembrane region" description="Helical" evidence="10">
    <location>
        <begin position="94"/>
        <end position="118"/>
    </location>
</feature>
<dbReference type="CDD" id="cd00637">
    <property type="entry name" value="7tm_classA_rhodopsin-like"/>
    <property type="match status" value="1"/>
</dbReference>
<evidence type="ECO:0000256" key="3">
    <source>
        <dbReference type="ARBA" id="ARBA00022692"/>
    </source>
</evidence>
<evidence type="ECO:0000313" key="13">
    <source>
        <dbReference type="Proteomes" id="UP001159405"/>
    </source>
</evidence>
<feature type="transmembrane region" description="Helical" evidence="10">
    <location>
        <begin position="272"/>
        <end position="291"/>
    </location>
</feature>
<evidence type="ECO:0000256" key="7">
    <source>
        <dbReference type="ARBA" id="ARBA00023170"/>
    </source>
</evidence>
<dbReference type="PANTHER" id="PTHR24246">
    <property type="entry name" value="OLFACTORY RECEPTOR AND ADENOSINE RECEPTOR"/>
    <property type="match status" value="1"/>
</dbReference>
<accession>A0ABN8PUD5</accession>
<dbReference type="PRINTS" id="PR00237">
    <property type="entry name" value="GPCRRHODOPSN"/>
</dbReference>
<evidence type="ECO:0000256" key="4">
    <source>
        <dbReference type="ARBA" id="ARBA00022989"/>
    </source>
</evidence>
<keyword evidence="2" id="KW-1003">Cell membrane</keyword>
<keyword evidence="3 10" id="KW-0812">Transmembrane</keyword>
<name>A0ABN8PUD5_9CNID</name>
<keyword evidence="7" id="KW-0675">Receptor</keyword>
<dbReference type="SUPFAM" id="SSF81321">
    <property type="entry name" value="Family A G protein-coupled receptor-like"/>
    <property type="match status" value="1"/>
</dbReference>
<keyword evidence="13" id="KW-1185">Reference proteome</keyword>
<proteinExistence type="predicted"/>
<dbReference type="PROSITE" id="PS50262">
    <property type="entry name" value="G_PROTEIN_RECEP_F1_2"/>
    <property type="match status" value="1"/>
</dbReference>
<gene>
    <name evidence="12" type="ORF">PLOB_00048372</name>
</gene>
<dbReference type="Proteomes" id="UP001159405">
    <property type="component" value="Unassembled WGS sequence"/>
</dbReference>
<evidence type="ECO:0000313" key="12">
    <source>
        <dbReference type="EMBL" id="CAH3151005.1"/>
    </source>
</evidence>
<feature type="transmembrane region" description="Helical" evidence="10">
    <location>
        <begin position="139"/>
        <end position="161"/>
    </location>
</feature>
<evidence type="ECO:0000256" key="10">
    <source>
        <dbReference type="SAM" id="Phobius"/>
    </source>
</evidence>
<dbReference type="InterPro" id="IPR000276">
    <property type="entry name" value="GPCR_Rhodpsn"/>
</dbReference>
<keyword evidence="4 10" id="KW-1133">Transmembrane helix</keyword>
<comment type="caution">
    <text evidence="12">The sequence shown here is derived from an EMBL/GenBank/DDBJ whole genome shotgun (WGS) entry which is preliminary data.</text>
</comment>
<reference evidence="12 13" key="1">
    <citation type="submission" date="2022-05" db="EMBL/GenBank/DDBJ databases">
        <authorList>
            <consortium name="Genoscope - CEA"/>
            <person name="William W."/>
        </authorList>
    </citation>
    <scope>NUCLEOTIDE SEQUENCE [LARGE SCALE GENOMIC DNA]</scope>
</reference>
<feature type="domain" description="G-protein coupled receptors family 1 profile" evidence="11">
    <location>
        <begin position="37"/>
        <end position="288"/>
    </location>
</feature>
<dbReference type="InterPro" id="IPR017452">
    <property type="entry name" value="GPCR_Rhodpsn_7TM"/>
</dbReference>
<dbReference type="Pfam" id="PF00001">
    <property type="entry name" value="7tm_1"/>
    <property type="match status" value="1"/>
</dbReference>
<dbReference type="PANTHER" id="PTHR24246:SF27">
    <property type="entry name" value="ADENOSINE RECEPTOR, ISOFORM A"/>
    <property type="match status" value="1"/>
</dbReference>
<feature type="transmembrane region" description="Helical" evidence="10">
    <location>
        <begin position="57"/>
        <end position="82"/>
    </location>
</feature>
<keyword evidence="8" id="KW-0325">Glycoprotein</keyword>
<keyword evidence="5" id="KW-0297">G-protein coupled receptor</keyword>
<evidence type="ECO:0000259" key="11">
    <source>
        <dbReference type="PROSITE" id="PS50262"/>
    </source>
</evidence>
<dbReference type="Gene3D" id="1.20.1070.10">
    <property type="entry name" value="Rhodopsin 7-helix transmembrane proteins"/>
    <property type="match status" value="1"/>
</dbReference>
<feature type="transmembrane region" description="Helical" evidence="10">
    <location>
        <begin position="232"/>
        <end position="252"/>
    </location>
</feature>
<dbReference type="EMBL" id="CALNXK010000090">
    <property type="protein sequence ID" value="CAH3151005.1"/>
    <property type="molecule type" value="Genomic_DNA"/>
</dbReference>
<comment type="subcellular location">
    <subcellularLocation>
        <location evidence="1">Cell membrane</location>
        <topology evidence="1">Multi-pass membrane protein</topology>
    </subcellularLocation>
</comment>
<feature type="transmembrane region" description="Helical" evidence="10">
    <location>
        <begin position="173"/>
        <end position="203"/>
    </location>
</feature>
<evidence type="ECO:0000256" key="2">
    <source>
        <dbReference type="ARBA" id="ARBA00022475"/>
    </source>
</evidence>
<evidence type="ECO:0000256" key="1">
    <source>
        <dbReference type="ARBA" id="ARBA00004651"/>
    </source>
</evidence>
<evidence type="ECO:0000256" key="5">
    <source>
        <dbReference type="ARBA" id="ARBA00023040"/>
    </source>
</evidence>
<evidence type="ECO:0000256" key="8">
    <source>
        <dbReference type="ARBA" id="ARBA00023180"/>
    </source>
</evidence>